<feature type="chain" id="PRO_5012276411" description="F-box domain-containing protein" evidence="1">
    <location>
        <begin position="23"/>
        <end position="262"/>
    </location>
</feature>
<keyword evidence="1" id="KW-0732">Signal</keyword>
<evidence type="ECO:0000256" key="1">
    <source>
        <dbReference type="SAM" id="SignalP"/>
    </source>
</evidence>
<dbReference type="Proteomes" id="UP000186955">
    <property type="component" value="Unassembled WGS sequence"/>
</dbReference>
<comment type="caution">
    <text evidence="3">The sequence shown here is derived from an EMBL/GenBank/DDBJ whole genome shotgun (WGS) entry which is preliminary data.</text>
</comment>
<accession>A0A1Q5TU73</accession>
<sequence length="262" mass="30403">MGLHLPLEILHLIAIYLQDAKASLVICTRVCREWQVAFEALIYSRPIHVISADGVSKDDCERSMSLSHFQNVTSGKGLARRALIQHLSYHIVVPSDLPDWQTRKRKGYKVENNIRHENDLAFQSAILDLFKTLKWWDPYLRLSVEVALLGREPGIEPHTYDWDIAGEYCYDYKEGRTQSVPVYRARFLDNAASFLPDVACIDRLCFDDDFPFHRIWAGSALQIAQRCSTLTQMILNLDEYIRPDHIEYIQARRQGQRNIYFG</sequence>
<proteinExistence type="predicted"/>
<keyword evidence="4" id="KW-1185">Reference proteome</keyword>
<name>A0A1Q5TU73_9EURO</name>
<protein>
    <recommendedName>
        <fullName evidence="2">F-box domain-containing protein</fullName>
    </recommendedName>
</protein>
<gene>
    <name evidence="3" type="ORF">PENSUB_6797</name>
</gene>
<dbReference type="Pfam" id="PF12937">
    <property type="entry name" value="F-box-like"/>
    <property type="match status" value="1"/>
</dbReference>
<evidence type="ECO:0000313" key="4">
    <source>
        <dbReference type="Proteomes" id="UP000186955"/>
    </source>
</evidence>
<feature type="signal peptide" evidence="1">
    <location>
        <begin position="1"/>
        <end position="22"/>
    </location>
</feature>
<dbReference type="STRING" id="1316194.A0A1Q5TU73"/>
<evidence type="ECO:0000313" key="3">
    <source>
        <dbReference type="EMBL" id="OKP03788.1"/>
    </source>
</evidence>
<evidence type="ECO:0000259" key="2">
    <source>
        <dbReference type="Pfam" id="PF12937"/>
    </source>
</evidence>
<reference evidence="3 4" key="1">
    <citation type="submission" date="2016-10" db="EMBL/GenBank/DDBJ databases">
        <title>Genome sequence of the ascomycete fungus Penicillium subrubescens.</title>
        <authorList>
            <person name="De Vries R.P."/>
            <person name="Peng M."/>
            <person name="Dilokpimol A."/>
            <person name="Hilden K."/>
            <person name="Makela M.R."/>
            <person name="Grigoriev I."/>
            <person name="Riley R."/>
            <person name="Granchi Z."/>
        </authorList>
    </citation>
    <scope>NUCLEOTIDE SEQUENCE [LARGE SCALE GENOMIC DNA]</scope>
    <source>
        <strain evidence="3 4">CBS 132785</strain>
    </source>
</reference>
<organism evidence="3 4">
    <name type="scientific">Penicillium subrubescens</name>
    <dbReference type="NCBI Taxonomy" id="1316194"/>
    <lineage>
        <taxon>Eukaryota</taxon>
        <taxon>Fungi</taxon>
        <taxon>Dikarya</taxon>
        <taxon>Ascomycota</taxon>
        <taxon>Pezizomycotina</taxon>
        <taxon>Eurotiomycetes</taxon>
        <taxon>Eurotiomycetidae</taxon>
        <taxon>Eurotiales</taxon>
        <taxon>Aspergillaceae</taxon>
        <taxon>Penicillium</taxon>
    </lineage>
</organism>
<dbReference type="InterPro" id="IPR001810">
    <property type="entry name" value="F-box_dom"/>
</dbReference>
<dbReference type="CDD" id="cd09917">
    <property type="entry name" value="F-box_SF"/>
    <property type="match status" value="1"/>
</dbReference>
<dbReference type="AlphaFoldDB" id="A0A1Q5TU73"/>
<dbReference type="EMBL" id="MNBE01000615">
    <property type="protein sequence ID" value="OKP03788.1"/>
    <property type="molecule type" value="Genomic_DNA"/>
</dbReference>
<feature type="domain" description="F-box" evidence="2">
    <location>
        <begin position="4"/>
        <end position="37"/>
    </location>
</feature>